<dbReference type="STRING" id="6335.A0A0V1LSB5"/>
<dbReference type="Gene3D" id="2.130.10.30">
    <property type="entry name" value="Regulator of chromosome condensation 1/beta-lactamase-inhibitor protein II"/>
    <property type="match status" value="2"/>
</dbReference>
<evidence type="ECO:0000256" key="2">
    <source>
        <dbReference type="PROSITE-ProRule" id="PRU00235"/>
    </source>
</evidence>
<protein>
    <submittedName>
        <fullName evidence="5">Williams-Beuren syndrome chromosomal region 16-like protein</fullName>
    </submittedName>
</protein>
<evidence type="ECO:0000313" key="6">
    <source>
        <dbReference type="Proteomes" id="UP000054721"/>
    </source>
</evidence>
<dbReference type="Pfam" id="PF00415">
    <property type="entry name" value="RCC1"/>
    <property type="match status" value="2"/>
</dbReference>
<dbReference type="Pfam" id="PF25390">
    <property type="entry name" value="WD40_RLD"/>
    <property type="match status" value="1"/>
</dbReference>
<gene>
    <name evidence="5" type="primary">Wbscr16</name>
    <name evidence="5" type="ORF">T02_15027</name>
</gene>
<dbReference type="OrthoDB" id="70707at2759"/>
<dbReference type="PANTHER" id="PTHR46337">
    <property type="entry name" value="RCC1-LIKE G EXCHANGING FACTOR-LIKE PROTEIN"/>
    <property type="match status" value="1"/>
</dbReference>
<comment type="caution">
    <text evidence="5">The sequence shown here is derived from an EMBL/GenBank/DDBJ whole genome shotgun (WGS) entry which is preliminary data.</text>
</comment>
<dbReference type="GO" id="GO:0019843">
    <property type="term" value="F:rRNA binding"/>
    <property type="evidence" value="ECO:0007669"/>
    <property type="project" value="TreeGrafter"/>
</dbReference>
<keyword evidence="3" id="KW-0732">Signal</keyword>
<dbReference type="SUPFAM" id="SSF50985">
    <property type="entry name" value="RCC1/BLIP-II"/>
    <property type="match status" value="1"/>
</dbReference>
<feature type="repeat" description="RCC1" evidence="2">
    <location>
        <begin position="163"/>
        <end position="225"/>
    </location>
</feature>
<evidence type="ECO:0000313" key="5">
    <source>
        <dbReference type="EMBL" id="KRZ62014.1"/>
    </source>
</evidence>
<sequence length="577" mass="64456">LSFCIAIWLVWHFIDAVRVLYSKQSFHFNECNPLSFTIYTIMIVITLARFVGRVLRGKEIGFPMHLFPYSTSKHEWESGDMPIFQYTSSKRRKGKRLLYGWGHASMGELGIKEFLLPKNHLHSLTHTVKPFLVPFGSKNNVIGIACGVGFSLFICRERGTKLTAAYGTGLNTYSQLSSQPHSPNSHTMRCVVEPKVLPLPLSYPEKTKVTHVSCGRAHSLVATDKEGGMKIIKEECFIVFSLGSNEHGQCGRPVILNEDYQRSGMVHHIRDLPTDVKQMVCGFDYSLVLDSEGHVYAFGFGYGGQLGNGTAKSNWKPGIIEGDIKDERIVQISSAGDCVLALSDKGDVFGWGNSEFRQLGTSSKQTQVNLPRHLDLKIGRVKEIACSGSSCAALTADTKLFVWGYGPLGLGPKTRFTPQPMLLPSTLFGENAFEPEVHPVRVFGGISHFAVINSKADLYMWGRNECGFLGLGHNKEQFFPFKVSINCNVQEVSCGPFHTLALCRTWILISKYAHLFIWQLETEYLTFASSERSFLFNLIASKSFSSFISDLYFNMFVCDSPIHFTIAACLISYAFRS</sequence>
<dbReference type="EMBL" id="JYDW01000012">
    <property type="protein sequence ID" value="KRZ62014.1"/>
    <property type="molecule type" value="Genomic_DNA"/>
</dbReference>
<feature type="repeat" description="RCC1" evidence="2">
    <location>
        <begin position="293"/>
        <end position="345"/>
    </location>
</feature>
<name>A0A0V1LSB5_9BILA</name>
<dbReference type="AlphaFoldDB" id="A0A0V1LSB5"/>
<dbReference type="GO" id="GO:0005743">
    <property type="term" value="C:mitochondrial inner membrane"/>
    <property type="evidence" value="ECO:0007669"/>
    <property type="project" value="TreeGrafter"/>
</dbReference>
<keyword evidence="1" id="KW-0677">Repeat</keyword>
<dbReference type="InterPro" id="IPR058923">
    <property type="entry name" value="RCC1-like_dom"/>
</dbReference>
<keyword evidence="6" id="KW-1185">Reference proteome</keyword>
<accession>A0A0V1LSB5</accession>
<reference evidence="5 6" key="1">
    <citation type="submission" date="2015-05" db="EMBL/GenBank/DDBJ databases">
        <title>Evolution of Trichinella species and genotypes.</title>
        <authorList>
            <person name="Korhonen P.K."/>
            <person name="Edoardo P."/>
            <person name="Giuseppe L.R."/>
            <person name="Gasser R.B."/>
        </authorList>
    </citation>
    <scope>NUCLEOTIDE SEQUENCE [LARGE SCALE GENOMIC DNA]</scope>
    <source>
        <strain evidence="5">ISS10</strain>
    </source>
</reference>
<dbReference type="PROSITE" id="PS00626">
    <property type="entry name" value="RCC1_2"/>
    <property type="match status" value="1"/>
</dbReference>
<dbReference type="InterPro" id="IPR000408">
    <property type="entry name" value="Reg_chr_condens"/>
</dbReference>
<dbReference type="PROSITE" id="PS50012">
    <property type="entry name" value="RCC1_3"/>
    <property type="match status" value="5"/>
</dbReference>
<evidence type="ECO:0000256" key="1">
    <source>
        <dbReference type="ARBA" id="ARBA00022737"/>
    </source>
</evidence>
<dbReference type="InterPro" id="IPR053035">
    <property type="entry name" value="Mitochondrial_GEF_domain"/>
</dbReference>
<feature type="non-terminal residue" evidence="5">
    <location>
        <position position="577"/>
    </location>
</feature>
<dbReference type="GO" id="GO:0070131">
    <property type="term" value="P:positive regulation of mitochondrial translation"/>
    <property type="evidence" value="ECO:0007669"/>
    <property type="project" value="TreeGrafter"/>
</dbReference>
<feature type="repeat" description="RCC1" evidence="2">
    <location>
        <begin position="96"/>
        <end position="157"/>
    </location>
</feature>
<evidence type="ECO:0000256" key="3">
    <source>
        <dbReference type="SAM" id="SignalP"/>
    </source>
</evidence>
<dbReference type="GO" id="GO:0005085">
    <property type="term" value="F:guanyl-nucleotide exchange factor activity"/>
    <property type="evidence" value="ECO:0007669"/>
    <property type="project" value="TreeGrafter"/>
</dbReference>
<feature type="chain" id="PRO_5006882053" evidence="3">
    <location>
        <begin position="17"/>
        <end position="577"/>
    </location>
</feature>
<feature type="repeat" description="RCC1" evidence="2">
    <location>
        <begin position="346"/>
        <end position="397"/>
    </location>
</feature>
<dbReference type="InterPro" id="IPR009091">
    <property type="entry name" value="RCC1/BLIP-II"/>
</dbReference>
<proteinExistence type="predicted"/>
<dbReference type="PANTHER" id="PTHR46337:SF1">
    <property type="entry name" value="RCC1-LIKE G EXCHANGING FACTOR-LIKE PROTEIN"/>
    <property type="match status" value="1"/>
</dbReference>
<feature type="domain" description="RCC1-like" evidence="4">
    <location>
        <begin position="239"/>
        <end position="503"/>
    </location>
</feature>
<evidence type="ECO:0000259" key="4">
    <source>
        <dbReference type="Pfam" id="PF25390"/>
    </source>
</evidence>
<feature type="repeat" description="RCC1" evidence="2">
    <location>
        <begin position="456"/>
        <end position="505"/>
    </location>
</feature>
<organism evidence="5 6">
    <name type="scientific">Trichinella nativa</name>
    <dbReference type="NCBI Taxonomy" id="6335"/>
    <lineage>
        <taxon>Eukaryota</taxon>
        <taxon>Metazoa</taxon>
        <taxon>Ecdysozoa</taxon>
        <taxon>Nematoda</taxon>
        <taxon>Enoplea</taxon>
        <taxon>Dorylaimia</taxon>
        <taxon>Trichinellida</taxon>
        <taxon>Trichinellidae</taxon>
        <taxon>Trichinella</taxon>
    </lineage>
</organism>
<dbReference type="Proteomes" id="UP000054721">
    <property type="component" value="Unassembled WGS sequence"/>
</dbReference>
<feature type="signal peptide" evidence="3">
    <location>
        <begin position="1"/>
        <end position="16"/>
    </location>
</feature>
<dbReference type="PRINTS" id="PR00633">
    <property type="entry name" value="RCCNDNSATION"/>
</dbReference>